<dbReference type="Proteomes" id="UP000032900">
    <property type="component" value="Unassembled WGS sequence"/>
</dbReference>
<keyword evidence="4" id="KW-0238">DNA-binding</keyword>
<dbReference type="InterPro" id="IPR039420">
    <property type="entry name" value="WalR-like"/>
</dbReference>
<dbReference type="EMBL" id="BAZW01000035">
    <property type="protein sequence ID" value="GAO30977.1"/>
    <property type="molecule type" value="Genomic_DNA"/>
</dbReference>
<proteinExistence type="predicted"/>
<dbReference type="Gene3D" id="3.30.450.20">
    <property type="entry name" value="PAS domain"/>
    <property type="match status" value="1"/>
</dbReference>
<dbReference type="Gene3D" id="3.40.50.2300">
    <property type="match status" value="1"/>
</dbReference>
<evidence type="ECO:0000313" key="8">
    <source>
        <dbReference type="EMBL" id="GAO30977.1"/>
    </source>
</evidence>
<dbReference type="InterPro" id="IPR011006">
    <property type="entry name" value="CheY-like_superfamily"/>
</dbReference>
<dbReference type="AlphaFoldDB" id="A0A0E9LZI8"/>
<dbReference type="OrthoDB" id="1646880at2"/>
<reference evidence="8 9" key="1">
    <citation type="journal article" date="2015" name="Microbes Environ.">
        <title>Distribution and evolution of nitrogen fixation genes in the phylum bacteroidetes.</title>
        <authorList>
            <person name="Inoue J."/>
            <person name="Oshima K."/>
            <person name="Suda W."/>
            <person name="Sakamoto M."/>
            <person name="Iino T."/>
            <person name="Noda S."/>
            <person name="Hongoh Y."/>
            <person name="Hattori M."/>
            <person name="Ohkuma M."/>
        </authorList>
    </citation>
    <scope>NUCLEOTIDE SEQUENCE [LARGE SCALE GENOMIC DNA]</scope>
    <source>
        <strain evidence="8">JCM 15548</strain>
    </source>
</reference>
<comment type="caution">
    <text evidence="8">The sequence shown here is derived from an EMBL/GenBank/DDBJ whole genome shotgun (WGS) entry which is preliminary data.</text>
</comment>
<dbReference type="PANTHER" id="PTHR48111">
    <property type="entry name" value="REGULATOR OF RPOS"/>
    <property type="match status" value="1"/>
</dbReference>
<dbReference type="RefSeq" id="WP_062126572.1">
    <property type="nucleotide sequence ID" value="NZ_BAZW01000035.1"/>
</dbReference>
<dbReference type="PANTHER" id="PTHR48111:SF1">
    <property type="entry name" value="TWO-COMPONENT RESPONSE REGULATOR ORR33"/>
    <property type="match status" value="1"/>
</dbReference>
<dbReference type="GO" id="GO:0000156">
    <property type="term" value="F:phosphorelay response regulator activity"/>
    <property type="evidence" value="ECO:0007669"/>
    <property type="project" value="TreeGrafter"/>
</dbReference>
<feature type="modified residue" description="4-aspartylphosphate" evidence="6">
    <location>
        <position position="53"/>
    </location>
</feature>
<keyword evidence="2" id="KW-0902">Two-component regulatory system</keyword>
<dbReference type="SMART" id="SM00091">
    <property type="entry name" value="PAS"/>
    <property type="match status" value="1"/>
</dbReference>
<dbReference type="GO" id="GO:0032993">
    <property type="term" value="C:protein-DNA complex"/>
    <property type="evidence" value="ECO:0007669"/>
    <property type="project" value="TreeGrafter"/>
</dbReference>
<sequence>MRKVLIVEDDKFLSAIFALFIKDMGHELAGRCQSGPEALEKCNEVRPDVVLMDIHLEGEMDGIQTAERIQRDLEIPVIFVSSDTSSTVVERAIVSNSYGYLVKPVQKKELAISIDLAYYKHKAVLDQKRREESFRRFLSEAPVPIMILQEGRIQYLNMEALDLFHTHYIEDMIGLPFLDFVEASSREELGAFLNNDEGLGKIKQHMNGIRVTGLHGKPLDVAVSGSWVTFNGKKAMQLILNDITVEKSALRDSKALRQALFNGGKGVMIIDNALNIAGVTAGFRSCIGLEGELPGLKDLDMDEMVIQKMLECEEEISESFIIQYKQKSYKCTATIIGRKGFDDREVIVRLD</sequence>
<dbReference type="PROSITE" id="PS50110">
    <property type="entry name" value="RESPONSE_REGULATORY"/>
    <property type="match status" value="1"/>
</dbReference>
<dbReference type="STRING" id="1236989.JCM15548_13307"/>
<keyword evidence="1 6" id="KW-0597">Phosphoprotein</keyword>
<name>A0A0E9LZI8_9BACT</name>
<dbReference type="Pfam" id="PF13426">
    <property type="entry name" value="PAS_9"/>
    <property type="match status" value="1"/>
</dbReference>
<evidence type="ECO:0000256" key="1">
    <source>
        <dbReference type="ARBA" id="ARBA00022553"/>
    </source>
</evidence>
<gene>
    <name evidence="8" type="ORF">JCM15548_13307</name>
</gene>
<dbReference type="CDD" id="cd17534">
    <property type="entry name" value="REC_DC-like"/>
    <property type="match status" value="1"/>
</dbReference>
<keyword evidence="3" id="KW-0805">Transcription regulation</keyword>
<dbReference type="GO" id="GO:0005829">
    <property type="term" value="C:cytosol"/>
    <property type="evidence" value="ECO:0007669"/>
    <property type="project" value="TreeGrafter"/>
</dbReference>
<organism evidence="8 9">
    <name type="scientific">Geofilum rubicundum JCM 15548</name>
    <dbReference type="NCBI Taxonomy" id="1236989"/>
    <lineage>
        <taxon>Bacteria</taxon>
        <taxon>Pseudomonadati</taxon>
        <taxon>Bacteroidota</taxon>
        <taxon>Bacteroidia</taxon>
        <taxon>Marinilabiliales</taxon>
        <taxon>Marinilabiliaceae</taxon>
        <taxon>Geofilum</taxon>
    </lineage>
</organism>
<protein>
    <submittedName>
        <fullName evidence="8">Sensory transduction regulatory protein</fullName>
    </submittedName>
</protein>
<dbReference type="Pfam" id="PF00072">
    <property type="entry name" value="Response_reg"/>
    <property type="match status" value="1"/>
</dbReference>
<feature type="domain" description="Response regulatory" evidence="7">
    <location>
        <begin position="3"/>
        <end position="118"/>
    </location>
</feature>
<dbReference type="InterPro" id="IPR035965">
    <property type="entry name" value="PAS-like_dom_sf"/>
</dbReference>
<evidence type="ECO:0000256" key="4">
    <source>
        <dbReference type="ARBA" id="ARBA00023125"/>
    </source>
</evidence>
<dbReference type="GO" id="GO:0000976">
    <property type="term" value="F:transcription cis-regulatory region binding"/>
    <property type="evidence" value="ECO:0007669"/>
    <property type="project" value="TreeGrafter"/>
</dbReference>
<dbReference type="SUPFAM" id="SSF55785">
    <property type="entry name" value="PYP-like sensor domain (PAS domain)"/>
    <property type="match status" value="1"/>
</dbReference>
<evidence type="ECO:0000256" key="3">
    <source>
        <dbReference type="ARBA" id="ARBA00023015"/>
    </source>
</evidence>
<accession>A0A0E9LZI8</accession>
<evidence type="ECO:0000256" key="5">
    <source>
        <dbReference type="ARBA" id="ARBA00023163"/>
    </source>
</evidence>
<dbReference type="InterPro" id="IPR001789">
    <property type="entry name" value="Sig_transdc_resp-reg_receiver"/>
</dbReference>
<keyword evidence="9" id="KW-1185">Reference proteome</keyword>
<dbReference type="NCBIfam" id="TIGR00229">
    <property type="entry name" value="sensory_box"/>
    <property type="match status" value="1"/>
</dbReference>
<dbReference type="SUPFAM" id="SSF52172">
    <property type="entry name" value="CheY-like"/>
    <property type="match status" value="1"/>
</dbReference>
<keyword evidence="5" id="KW-0804">Transcription</keyword>
<dbReference type="InterPro" id="IPR000014">
    <property type="entry name" value="PAS"/>
</dbReference>
<dbReference type="GO" id="GO:0006355">
    <property type="term" value="P:regulation of DNA-templated transcription"/>
    <property type="evidence" value="ECO:0007669"/>
    <property type="project" value="TreeGrafter"/>
</dbReference>
<evidence type="ECO:0000256" key="2">
    <source>
        <dbReference type="ARBA" id="ARBA00023012"/>
    </source>
</evidence>
<evidence type="ECO:0000259" key="7">
    <source>
        <dbReference type="PROSITE" id="PS50110"/>
    </source>
</evidence>
<evidence type="ECO:0000256" key="6">
    <source>
        <dbReference type="PROSITE-ProRule" id="PRU00169"/>
    </source>
</evidence>
<evidence type="ECO:0000313" key="9">
    <source>
        <dbReference type="Proteomes" id="UP000032900"/>
    </source>
</evidence>
<dbReference type="SMART" id="SM00448">
    <property type="entry name" value="REC"/>
    <property type="match status" value="1"/>
</dbReference>